<dbReference type="Proteomes" id="UP000198795">
    <property type="component" value="Unassembled WGS sequence"/>
</dbReference>
<feature type="region of interest" description="Disordered" evidence="1">
    <location>
        <begin position="183"/>
        <end position="202"/>
    </location>
</feature>
<evidence type="ECO:0000313" key="3">
    <source>
        <dbReference type="EMBL" id="SDP58752.1"/>
    </source>
</evidence>
<feature type="transmembrane region" description="Helical" evidence="2">
    <location>
        <begin position="51"/>
        <end position="77"/>
    </location>
</feature>
<evidence type="ECO:0000256" key="1">
    <source>
        <dbReference type="SAM" id="MobiDB-lite"/>
    </source>
</evidence>
<feature type="transmembrane region" description="Helical" evidence="2">
    <location>
        <begin position="84"/>
        <end position="102"/>
    </location>
</feature>
<sequence length="202" mass="21185">MIASFLRILLGFVFACLAAAMTKVAFVITPADILALGPDAQLERLARAGALILAVATQSAIFALPFAAIAIGLAHWLRIRGWPYYGFAGLLISLLGFAALYASEPSGIPTIANAYAVAAYLFAGVIGGYVYWVIAGRVAGRRSPPPKPDFVARRGEARDGNGEGRDATGESAPQDERLAQVKLNARVNGTGSAPRSGRQLQA</sequence>
<dbReference type="EMBL" id="FNJC01000005">
    <property type="protein sequence ID" value="SDP58752.1"/>
    <property type="molecule type" value="Genomic_DNA"/>
</dbReference>
<feature type="compositionally biased region" description="Basic and acidic residues" evidence="1">
    <location>
        <begin position="150"/>
        <end position="175"/>
    </location>
</feature>
<reference evidence="3 4" key="1">
    <citation type="submission" date="2016-10" db="EMBL/GenBank/DDBJ databases">
        <authorList>
            <person name="Varghese N."/>
            <person name="Submissions S."/>
        </authorList>
    </citation>
    <scope>NUCLEOTIDE SEQUENCE [LARGE SCALE GENOMIC DNA]</scope>
    <source>
        <strain evidence="3 4">CGMCC 1.6497</strain>
    </source>
</reference>
<protein>
    <submittedName>
        <fullName evidence="3">Uncharacterized protein</fullName>
    </submittedName>
</protein>
<proteinExistence type="predicted"/>
<organism evidence="3 4">
    <name type="scientific">Filomicrobium insigne</name>
    <dbReference type="NCBI Taxonomy" id="418854"/>
    <lineage>
        <taxon>Bacteria</taxon>
        <taxon>Pseudomonadati</taxon>
        <taxon>Pseudomonadota</taxon>
        <taxon>Alphaproteobacteria</taxon>
        <taxon>Hyphomicrobiales</taxon>
        <taxon>Hyphomicrobiaceae</taxon>
        <taxon>Filomicrobium</taxon>
    </lineage>
</organism>
<feature type="transmembrane region" description="Helical" evidence="2">
    <location>
        <begin position="114"/>
        <end position="134"/>
    </location>
</feature>
<accession>A0A1H0TXD6</accession>
<keyword evidence="2" id="KW-0472">Membrane</keyword>
<keyword evidence="2" id="KW-0812">Transmembrane</keyword>
<feature type="compositionally biased region" description="Polar residues" evidence="1">
    <location>
        <begin position="187"/>
        <end position="202"/>
    </location>
</feature>
<keyword evidence="2" id="KW-1133">Transmembrane helix</keyword>
<name>A0A1H0TXD6_9HYPH</name>
<evidence type="ECO:0000313" key="4">
    <source>
        <dbReference type="Proteomes" id="UP000198795"/>
    </source>
</evidence>
<gene>
    <name evidence="3" type="ORF">SAMN04488061_3423</name>
</gene>
<evidence type="ECO:0000256" key="2">
    <source>
        <dbReference type="SAM" id="Phobius"/>
    </source>
</evidence>
<keyword evidence="4" id="KW-1185">Reference proteome</keyword>
<comment type="caution">
    <text evidence="3">The sequence shown here is derived from an EMBL/GenBank/DDBJ whole genome shotgun (WGS) entry which is preliminary data.</text>
</comment>
<feature type="region of interest" description="Disordered" evidence="1">
    <location>
        <begin position="143"/>
        <end position="175"/>
    </location>
</feature>